<proteinExistence type="predicted"/>
<organism evidence="4 5">
    <name type="scientific">Paenibacillus residui</name>
    <dbReference type="NCBI Taxonomy" id="629724"/>
    <lineage>
        <taxon>Bacteria</taxon>
        <taxon>Bacillati</taxon>
        <taxon>Bacillota</taxon>
        <taxon>Bacilli</taxon>
        <taxon>Bacillales</taxon>
        <taxon>Paenibacillaceae</taxon>
        <taxon>Paenibacillus</taxon>
    </lineage>
</organism>
<dbReference type="CDD" id="cd04301">
    <property type="entry name" value="NAT_SF"/>
    <property type="match status" value="1"/>
</dbReference>
<accession>A0ABW3DDP5</accession>
<keyword evidence="1" id="KW-0808">Transferase</keyword>
<dbReference type="Gene3D" id="3.40.630.30">
    <property type="match status" value="1"/>
</dbReference>
<dbReference type="Pfam" id="PF00583">
    <property type="entry name" value="Acetyltransf_1"/>
    <property type="match status" value="1"/>
</dbReference>
<protein>
    <submittedName>
        <fullName evidence="4">GNAT family N-acetyltransferase</fullName>
    </submittedName>
</protein>
<evidence type="ECO:0000259" key="3">
    <source>
        <dbReference type="PROSITE" id="PS51186"/>
    </source>
</evidence>
<evidence type="ECO:0000256" key="2">
    <source>
        <dbReference type="ARBA" id="ARBA00023315"/>
    </source>
</evidence>
<dbReference type="EMBL" id="JBHTIU010000085">
    <property type="protein sequence ID" value="MFD0871598.1"/>
    <property type="molecule type" value="Genomic_DNA"/>
</dbReference>
<dbReference type="InterPro" id="IPR016181">
    <property type="entry name" value="Acyl_CoA_acyltransferase"/>
</dbReference>
<comment type="caution">
    <text evidence="4">The sequence shown here is derived from an EMBL/GenBank/DDBJ whole genome shotgun (WGS) entry which is preliminary data.</text>
</comment>
<gene>
    <name evidence="4" type="ORF">ACFQ03_20880</name>
</gene>
<name>A0ABW3DDP5_9BACL</name>
<sequence length="143" mass="15933">MNNMYVRWTSAEDSGALVRLNNKFNGVGVSASEVEQSLQNSNELVAIALLDEIPAGFACAQFFKSFCYSELVGEITELYVEEEARGKGLATLLIRFLEEELIRLGVTNIKVLTGNNNRAGIRTYEKSGYKLQDELVFEKEILG</sequence>
<evidence type="ECO:0000256" key="1">
    <source>
        <dbReference type="ARBA" id="ARBA00022679"/>
    </source>
</evidence>
<keyword evidence="5" id="KW-1185">Reference proteome</keyword>
<evidence type="ECO:0000313" key="4">
    <source>
        <dbReference type="EMBL" id="MFD0871598.1"/>
    </source>
</evidence>
<dbReference type="InterPro" id="IPR050832">
    <property type="entry name" value="Bact_Acetyltransf"/>
</dbReference>
<dbReference type="PANTHER" id="PTHR43877">
    <property type="entry name" value="AMINOALKYLPHOSPHONATE N-ACETYLTRANSFERASE-RELATED-RELATED"/>
    <property type="match status" value="1"/>
</dbReference>
<reference evidence="5" key="1">
    <citation type="journal article" date="2019" name="Int. J. Syst. Evol. Microbiol.">
        <title>The Global Catalogue of Microorganisms (GCM) 10K type strain sequencing project: providing services to taxonomists for standard genome sequencing and annotation.</title>
        <authorList>
            <consortium name="The Broad Institute Genomics Platform"/>
            <consortium name="The Broad Institute Genome Sequencing Center for Infectious Disease"/>
            <person name="Wu L."/>
            <person name="Ma J."/>
        </authorList>
    </citation>
    <scope>NUCLEOTIDE SEQUENCE [LARGE SCALE GENOMIC DNA]</scope>
    <source>
        <strain evidence="5">CCUG 57263</strain>
    </source>
</reference>
<dbReference type="SUPFAM" id="SSF55729">
    <property type="entry name" value="Acyl-CoA N-acyltransferases (Nat)"/>
    <property type="match status" value="1"/>
</dbReference>
<feature type="domain" description="N-acetyltransferase" evidence="3">
    <location>
        <begin position="4"/>
        <end position="143"/>
    </location>
</feature>
<dbReference type="PROSITE" id="PS51186">
    <property type="entry name" value="GNAT"/>
    <property type="match status" value="1"/>
</dbReference>
<dbReference type="RefSeq" id="WP_379290739.1">
    <property type="nucleotide sequence ID" value="NZ_JBHTIU010000085.1"/>
</dbReference>
<dbReference type="InterPro" id="IPR000182">
    <property type="entry name" value="GNAT_dom"/>
</dbReference>
<dbReference type="Proteomes" id="UP001597120">
    <property type="component" value="Unassembled WGS sequence"/>
</dbReference>
<evidence type="ECO:0000313" key="5">
    <source>
        <dbReference type="Proteomes" id="UP001597120"/>
    </source>
</evidence>
<keyword evidence="2" id="KW-0012">Acyltransferase</keyword>